<accession>D7BBN4</accession>
<proteinExistence type="inferred from homology"/>
<dbReference type="SUPFAM" id="SSF55486">
    <property type="entry name" value="Metalloproteases ('zincins'), catalytic domain"/>
    <property type="match status" value="1"/>
</dbReference>
<dbReference type="eggNOG" id="COG1164">
    <property type="taxonomic scope" value="Bacteria"/>
</dbReference>
<dbReference type="GO" id="GO:0046872">
    <property type="term" value="F:metal ion binding"/>
    <property type="evidence" value="ECO:0007669"/>
    <property type="project" value="UniProtKB-UniRule"/>
</dbReference>
<evidence type="ECO:0000313" key="10">
    <source>
        <dbReference type="Proteomes" id="UP000001916"/>
    </source>
</evidence>
<evidence type="ECO:0000256" key="5">
    <source>
        <dbReference type="ARBA" id="ARBA00023049"/>
    </source>
</evidence>
<dbReference type="NCBIfam" id="TIGR02290">
    <property type="entry name" value="M3_fam_3"/>
    <property type="match status" value="1"/>
</dbReference>
<keyword evidence="1 6" id="KW-0645">Protease</keyword>
<keyword evidence="4 6" id="KW-0862">Zinc</keyword>
<name>D7BBN4_ALLS1</name>
<organism evidence="9 10">
    <name type="scientific">Allomeiothermus silvanus (strain ATCC 700542 / DSM 9946 / NBRC 106475 / NCIMB 13440 / VI-R2)</name>
    <name type="common">Thermus silvanus</name>
    <dbReference type="NCBI Taxonomy" id="526227"/>
    <lineage>
        <taxon>Bacteria</taxon>
        <taxon>Thermotogati</taxon>
        <taxon>Deinococcota</taxon>
        <taxon>Deinococci</taxon>
        <taxon>Thermales</taxon>
        <taxon>Thermaceae</taxon>
        <taxon>Allomeiothermus</taxon>
    </lineage>
</organism>
<evidence type="ECO:0000259" key="8">
    <source>
        <dbReference type="Pfam" id="PF08439"/>
    </source>
</evidence>
<dbReference type="PANTHER" id="PTHR34217:SF1">
    <property type="entry name" value="CARBOXYPEPTIDASE 1"/>
    <property type="match status" value="1"/>
</dbReference>
<comment type="cofactor">
    <cofactor evidence="6">
        <name>Zn(2+)</name>
        <dbReference type="ChEBI" id="CHEBI:29105"/>
    </cofactor>
    <text evidence="6">Binds 1 zinc ion.</text>
</comment>
<evidence type="ECO:0000256" key="3">
    <source>
        <dbReference type="ARBA" id="ARBA00022801"/>
    </source>
</evidence>
<dbReference type="InterPro" id="IPR034006">
    <property type="entry name" value="M3B_PepF_2"/>
</dbReference>
<dbReference type="GO" id="GO:0004222">
    <property type="term" value="F:metalloendopeptidase activity"/>
    <property type="evidence" value="ECO:0007669"/>
    <property type="project" value="InterPro"/>
</dbReference>
<dbReference type="Gene3D" id="1.20.140.70">
    <property type="entry name" value="Oligopeptidase f, N-terminal domain"/>
    <property type="match status" value="1"/>
</dbReference>
<keyword evidence="10" id="KW-1185">Reference proteome</keyword>
<evidence type="ECO:0000259" key="7">
    <source>
        <dbReference type="Pfam" id="PF01432"/>
    </source>
</evidence>
<dbReference type="PANTHER" id="PTHR34217">
    <property type="entry name" value="METAL-DEPENDENT CARBOXYPEPTIDASE"/>
    <property type="match status" value="1"/>
</dbReference>
<dbReference type="InterPro" id="IPR011977">
    <property type="entry name" value="Pept_M3B_clade3"/>
</dbReference>
<reference evidence="9 10" key="1">
    <citation type="journal article" date="2010" name="Stand. Genomic Sci.">
        <title>Complete genome sequence of Meiothermus silvanus type strain (VI-R2).</title>
        <authorList>
            <person name="Sikorski J."/>
            <person name="Tindall B.J."/>
            <person name="Lowry S."/>
            <person name="Lucas S."/>
            <person name="Nolan M."/>
            <person name="Copeland A."/>
            <person name="Glavina Del Rio T."/>
            <person name="Tice H."/>
            <person name="Cheng J.F."/>
            <person name="Han C."/>
            <person name="Pitluck S."/>
            <person name="Liolios K."/>
            <person name="Ivanova N."/>
            <person name="Mavromatis K."/>
            <person name="Mikhailova N."/>
            <person name="Pati A."/>
            <person name="Goodwin L."/>
            <person name="Chen A."/>
            <person name="Palaniappan K."/>
            <person name="Land M."/>
            <person name="Hauser L."/>
            <person name="Chang Y.J."/>
            <person name="Jeffries C.D."/>
            <person name="Rohde M."/>
            <person name="Goker M."/>
            <person name="Woyke T."/>
            <person name="Bristow J."/>
            <person name="Eisen J.A."/>
            <person name="Markowitz V."/>
            <person name="Hugenholtz P."/>
            <person name="Kyrpides N.C."/>
            <person name="Klenk H.P."/>
            <person name="Lapidus A."/>
        </authorList>
    </citation>
    <scope>NUCLEOTIDE SEQUENCE [LARGE SCALE GENOMIC DNA]</scope>
    <source>
        <strain evidence="10">ATCC 700542 / DSM 9946 / VI-R2</strain>
    </source>
</reference>
<dbReference type="Gene3D" id="1.10.1370.20">
    <property type="entry name" value="Oligoendopeptidase f, C-terminal domain"/>
    <property type="match status" value="1"/>
</dbReference>
<feature type="domain" description="Peptidase M3A/M3B catalytic" evidence="7">
    <location>
        <begin position="325"/>
        <end position="565"/>
    </location>
</feature>
<dbReference type="KEGG" id="msv:Mesil_2647"/>
<dbReference type="InterPro" id="IPR001567">
    <property type="entry name" value="Pept_M3A_M3B_dom"/>
</dbReference>
<evidence type="ECO:0000256" key="6">
    <source>
        <dbReference type="RuleBase" id="RU003435"/>
    </source>
</evidence>
<dbReference type="AlphaFoldDB" id="D7BBN4"/>
<dbReference type="GO" id="GO:0006508">
    <property type="term" value="P:proteolysis"/>
    <property type="evidence" value="ECO:0007669"/>
    <property type="project" value="UniProtKB-KW"/>
</dbReference>
<keyword evidence="3 6" id="KW-0378">Hydrolase</keyword>
<dbReference type="Proteomes" id="UP000001916">
    <property type="component" value="Chromosome"/>
</dbReference>
<dbReference type="HOGENOM" id="CLU_021290_3_1_0"/>
<dbReference type="CDD" id="cd09607">
    <property type="entry name" value="M3B_PepF"/>
    <property type="match status" value="1"/>
</dbReference>
<comment type="similarity">
    <text evidence="6">Belongs to the peptidase M3 family.</text>
</comment>
<dbReference type="EMBL" id="CP002042">
    <property type="protein sequence ID" value="ADH64496.1"/>
    <property type="molecule type" value="Genomic_DNA"/>
</dbReference>
<sequence length="584" mass="65515">MDRLAELPEWDLSPLFSGLDTPDFQAAWDDLQHGIRALETLMHRHEVGQRPARSSDETAFQEIIAALNGIYEAQTPIGAYLYALTSTNATLEAAQVKLSEYEGLLLQLERLRPRLTVWLAALEPEMVEAGEYKILIEEAKVEAQHMMSEAEEILAAELSLSGGAAWAKLHGNLTSLITASVNGEELPMSSVRLLAMNPDRAVRKAAYTAELAAWEANEVALAAALNGWKGERSTLNRKRGWADDLEPTLQQNRITRQVLSAMQAAITESLPTWRRYFRAKAKALSQERLEWWDLFAPIGFAGGRRWGWEEGRRFIVEHLSAFSRADADLAERAYAERWIDAKPRKGKVGGAYCMPIGKGQSRILTNYEESFSGVSTMAHELGHAYHNLCLATKPALLRREPMTLAETASIMNETIVTEAALRAVPEAEQVTILEGNLQDAAQLVVDIHSRFLFERSVFEKRKERELSPSEFKELMLAAQQATYGDALASYHPYMWAVKGHYYGIDFYNYPYTFGLLFGLALFKKYQREGADFVAQYDDMLASVGTYPAQELADRFGFNLEDPGFWAGGLEVLAERIARFEKLVG</sequence>
<evidence type="ECO:0000313" key="9">
    <source>
        <dbReference type="EMBL" id="ADH64496.1"/>
    </source>
</evidence>
<keyword evidence="2 6" id="KW-0479">Metal-binding</keyword>
<dbReference type="Pfam" id="PF08439">
    <property type="entry name" value="Peptidase_M3_N"/>
    <property type="match status" value="1"/>
</dbReference>
<dbReference type="InterPro" id="IPR013647">
    <property type="entry name" value="OligopepF_N_dom"/>
</dbReference>
<gene>
    <name evidence="9" type="ordered locus">Mesil_2647</name>
</gene>
<dbReference type="GO" id="GO:0004181">
    <property type="term" value="F:metallocarboxypeptidase activity"/>
    <property type="evidence" value="ECO:0007669"/>
    <property type="project" value="InterPro"/>
</dbReference>
<evidence type="ECO:0000256" key="4">
    <source>
        <dbReference type="ARBA" id="ARBA00022833"/>
    </source>
</evidence>
<feature type="domain" description="Oligopeptidase F N-terminal" evidence="8">
    <location>
        <begin position="128"/>
        <end position="174"/>
    </location>
</feature>
<protein>
    <submittedName>
        <fullName evidence="9">Oligoendopeptidase, pepF/M3 family</fullName>
    </submittedName>
</protein>
<evidence type="ECO:0000256" key="2">
    <source>
        <dbReference type="ARBA" id="ARBA00022723"/>
    </source>
</evidence>
<dbReference type="InterPro" id="IPR001333">
    <property type="entry name" value="Peptidase_M32_Taq"/>
</dbReference>
<keyword evidence="5 6" id="KW-0482">Metalloprotease</keyword>
<dbReference type="Pfam" id="PF01432">
    <property type="entry name" value="Peptidase_M3"/>
    <property type="match status" value="1"/>
</dbReference>
<dbReference type="OrthoDB" id="9769691at2"/>
<dbReference type="RefSeq" id="WP_013159036.1">
    <property type="nucleotide sequence ID" value="NC_014212.1"/>
</dbReference>
<dbReference type="STRING" id="526227.Mesil_2647"/>
<evidence type="ECO:0000256" key="1">
    <source>
        <dbReference type="ARBA" id="ARBA00022670"/>
    </source>
</evidence>
<dbReference type="InterPro" id="IPR042088">
    <property type="entry name" value="OligoPept_F_C"/>
</dbReference>